<comment type="caution">
    <text evidence="2">The sequence shown here is derived from an EMBL/GenBank/DDBJ whole genome shotgun (WGS) entry which is preliminary data.</text>
</comment>
<evidence type="ECO:0000313" key="2">
    <source>
        <dbReference type="EMBL" id="KKL07568.1"/>
    </source>
</evidence>
<sequence length="164" mass="18716">MRGLKGKYVVIFVCVITLAAYQLLTSFNKLPYFFSPQDITVIILIIIAIFLISILVLLERITAVLPRGKENLYVRMQAEDEINEAPELRLKGGKDHSTFFIALQRYLKGISGINELMNKVLVASAKTTRSERASILIYDKKKNELYIYRTLGWKRSEISLASDI</sequence>
<proteinExistence type="predicted"/>
<accession>A0A0F9D660</accession>
<feature type="transmembrane region" description="Helical" evidence="1">
    <location>
        <begin position="39"/>
        <end position="58"/>
    </location>
</feature>
<keyword evidence="1" id="KW-0472">Membrane</keyword>
<gene>
    <name evidence="2" type="ORF">LCGC14_2584730</name>
</gene>
<evidence type="ECO:0000256" key="1">
    <source>
        <dbReference type="SAM" id="Phobius"/>
    </source>
</evidence>
<reference evidence="2" key="1">
    <citation type="journal article" date="2015" name="Nature">
        <title>Complex archaea that bridge the gap between prokaryotes and eukaryotes.</title>
        <authorList>
            <person name="Spang A."/>
            <person name="Saw J.H."/>
            <person name="Jorgensen S.L."/>
            <person name="Zaremba-Niedzwiedzka K."/>
            <person name="Martijn J."/>
            <person name="Lind A.E."/>
            <person name="van Eijk R."/>
            <person name="Schleper C."/>
            <person name="Guy L."/>
            <person name="Ettema T.J."/>
        </authorList>
    </citation>
    <scope>NUCLEOTIDE SEQUENCE</scope>
</reference>
<name>A0A0F9D660_9ZZZZ</name>
<dbReference type="EMBL" id="LAZR01043239">
    <property type="protein sequence ID" value="KKL07568.1"/>
    <property type="molecule type" value="Genomic_DNA"/>
</dbReference>
<dbReference type="AlphaFoldDB" id="A0A0F9D660"/>
<protein>
    <submittedName>
        <fullName evidence="2">Uncharacterized protein</fullName>
    </submittedName>
</protein>
<feature type="transmembrane region" description="Helical" evidence="1">
    <location>
        <begin position="7"/>
        <end position="27"/>
    </location>
</feature>
<feature type="non-terminal residue" evidence="2">
    <location>
        <position position="164"/>
    </location>
</feature>
<organism evidence="2">
    <name type="scientific">marine sediment metagenome</name>
    <dbReference type="NCBI Taxonomy" id="412755"/>
    <lineage>
        <taxon>unclassified sequences</taxon>
        <taxon>metagenomes</taxon>
        <taxon>ecological metagenomes</taxon>
    </lineage>
</organism>
<keyword evidence="1" id="KW-0812">Transmembrane</keyword>
<keyword evidence="1" id="KW-1133">Transmembrane helix</keyword>